<accession>U4QA17</accession>
<gene>
    <name evidence="2" type="ORF">LHCIRMBIA953_01724</name>
</gene>
<evidence type="ECO:0008006" key="4">
    <source>
        <dbReference type="Google" id="ProtNLM"/>
    </source>
</evidence>
<sequence>MFDSKKLVKVVSVAVASMSLLGVSSVAQAASFNAPKLGVSEVAPTNPSIKKGDKIFVTVKDTKNQKVSALNANGKKIVKINKSQWLNVKDVVKD</sequence>
<evidence type="ECO:0000313" key="3">
    <source>
        <dbReference type="Proteomes" id="UP000017243"/>
    </source>
</evidence>
<feature type="chain" id="PRO_5004653753" description="Surface layer protein A domain-containing protein" evidence="1">
    <location>
        <begin position="30"/>
        <end position="94"/>
    </location>
</feature>
<evidence type="ECO:0000313" key="2">
    <source>
        <dbReference type="EMBL" id="CDI41283.1"/>
    </source>
</evidence>
<dbReference type="EMBL" id="CBUH010000004">
    <property type="protein sequence ID" value="CDI41283.1"/>
    <property type="molecule type" value="Genomic_DNA"/>
</dbReference>
<organism evidence="2 3">
    <name type="scientific">Lactobacillus helveticus CIRM-BIA 953</name>
    <dbReference type="NCBI Taxonomy" id="1226335"/>
    <lineage>
        <taxon>Bacteria</taxon>
        <taxon>Bacillati</taxon>
        <taxon>Bacillota</taxon>
        <taxon>Bacilli</taxon>
        <taxon>Lactobacillales</taxon>
        <taxon>Lactobacillaceae</taxon>
        <taxon>Lactobacillus</taxon>
    </lineage>
</organism>
<dbReference type="Proteomes" id="UP000017243">
    <property type="component" value="Unassembled WGS sequence"/>
</dbReference>
<feature type="signal peptide" evidence="1">
    <location>
        <begin position="1"/>
        <end position="29"/>
    </location>
</feature>
<name>U4QA17_LACHE</name>
<keyword evidence="1" id="KW-0732">Signal</keyword>
<proteinExistence type="predicted"/>
<dbReference type="AlphaFoldDB" id="U4QA17"/>
<reference evidence="2 3" key="1">
    <citation type="submission" date="2013-09" db="EMBL/GenBank/DDBJ databases">
        <title>Draft Genome Sequence of five Lactobacillus helveticus strains CIRM-BIA 101T, 103, 104, 951 and 953 isolated from milk product.</title>
        <authorList>
            <person name="Valence F."/>
            <person name="Chuat V."/>
            <person name="Ma L."/>
            <person name="Creno S."/>
            <person name="Falentin H."/>
            <person name="Lortal S."/>
            <person name="Bizet C."/>
            <person name="Clermont D."/>
            <person name="Loux V."/>
            <person name="Bouchier C."/>
            <person name="Cousin S."/>
        </authorList>
    </citation>
    <scope>NUCLEOTIDE SEQUENCE [LARGE SCALE GENOMIC DNA]</scope>
    <source>
        <strain evidence="2 3">CIRM-BIA 953</strain>
    </source>
</reference>
<evidence type="ECO:0000256" key="1">
    <source>
        <dbReference type="SAM" id="SignalP"/>
    </source>
</evidence>
<protein>
    <recommendedName>
        <fullName evidence="4">Surface layer protein A domain-containing protein</fullName>
    </recommendedName>
</protein>
<dbReference type="RefSeq" id="WP_023060674.1">
    <property type="nucleotide sequence ID" value="NZ_CBUH010000004.1"/>
</dbReference>
<comment type="caution">
    <text evidence="2">The sequence shown here is derived from an EMBL/GenBank/DDBJ whole genome shotgun (WGS) entry which is preliminary data.</text>
</comment>